<accession>H0E2N6</accession>
<protein>
    <submittedName>
        <fullName evidence="1">Uncharacterized protein</fullName>
    </submittedName>
</protein>
<name>H0E2N6_9ACTN</name>
<keyword evidence="2" id="KW-1185">Reference proteome</keyword>
<gene>
    <name evidence="1" type="ORF">PAI11_10490</name>
</gene>
<reference evidence="1 2" key="1">
    <citation type="journal article" date="2013" name="Biodegradation">
        <title>Quantitative proteomic analysis of ibuprofen-degrading Patulibacter sp. strain I11.</title>
        <authorList>
            <person name="Almeida B."/>
            <person name="Kjeldal H."/>
            <person name="Lolas I."/>
            <person name="Knudsen A.D."/>
            <person name="Carvalho G."/>
            <person name="Nielsen K.L."/>
            <person name="Barreto Crespo M.T."/>
            <person name="Stensballe A."/>
            <person name="Nielsen J.L."/>
        </authorList>
    </citation>
    <scope>NUCLEOTIDE SEQUENCE [LARGE SCALE GENOMIC DNA]</scope>
    <source>
        <strain evidence="1 2">I11</strain>
    </source>
</reference>
<comment type="caution">
    <text evidence="1">The sequence shown here is derived from an EMBL/GenBank/DDBJ whole genome shotgun (WGS) entry which is preliminary data.</text>
</comment>
<evidence type="ECO:0000313" key="1">
    <source>
        <dbReference type="EMBL" id="EHN12050.1"/>
    </source>
</evidence>
<sequence length="66" mass="7093">MSLLVDTPSGVLQIERVGSYRTYVARLDGGPWTAWGELREVVAEALDCEAGDDAVTAVLWPASAAW</sequence>
<dbReference type="RefSeq" id="WP_007571714.1">
    <property type="nucleotide sequence ID" value="NZ_AGUD01000049.1"/>
</dbReference>
<evidence type="ECO:0000313" key="2">
    <source>
        <dbReference type="Proteomes" id="UP000005143"/>
    </source>
</evidence>
<proteinExistence type="predicted"/>
<dbReference type="EMBL" id="AGUD01000049">
    <property type="protein sequence ID" value="EHN12050.1"/>
    <property type="molecule type" value="Genomic_DNA"/>
</dbReference>
<dbReference type="Proteomes" id="UP000005143">
    <property type="component" value="Unassembled WGS sequence"/>
</dbReference>
<organism evidence="1 2">
    <name type="scientific">Patulibacter medicamentivorans</name>
    <dbReference type="NCBI Taxonomy" id="1097667"/>
    <lineage>
        <taxon>Bacteria</taxon>
        <taxon>Bacillati</taxon>
        <taxon>Actinomycetota</taxon>
        <taxon>Thermoleophilia</taxon>
        <taxon>Solirubrobacterales</taxon>
        <taxon>Patulibacteraceae</taxon>
        <taxon>Patulibacter</taxon>
    </lineage>
</organism>
<dbReference type="AlphaFoldDB" id="H0E2N6"/>